<dbReference type="EMBL" id="KP308307">
    <property type="protein sequence ID" value="AJW61480.1"/>
    <property type="molecule type" value="Genomic_DNA"/>
</dbReference>
<reference evidence="1 2" key="1">
    <citation type="submission" date="2014-12" db="EMBL/GenBank/DDBJ databases">
        <title>Completed Genome sequence of Escherichia coli Bacteriophage P172-1.</title>
        <authorList>
            <person name="Xu J."/>
            <person name="Chen M."/>
            <person name="Zhang W."/>
        </authorList>
    </citation>
    <scope>NUCLEOTIDE SEQUENCE [LARGE SCALE GENOMIC DNA]</scope>
</reference>
<organism evidence="1 2">
    <name type="scientific">Escherichia phage 172-1</name>
    <dbReference type="NCBI Taxonomy" id="1598146"/>
    <lineage>
        <taxon>Viruses</taxon>
        <taxon>Duplodnaviria</taxon>
        <taxon>Heunggongvirae</taxon>
        <taxon>Uroviricota</taxon>
        <taxon>Caudoviricetes</taxon>
        <taxon>Mktvariviridae</taxon>
        <taxon>Gordonclarkvirinae</taxon>
        <taxon>Kuravirus</taxon>
        <taxon>Kuravirus kv1721</taxon>
    </lineage>
</organism>
<name>A0A0D5BI81_9CAUD</name>
<keyword evidence="2" id="KW-1185">Reference proteome</keyword>
<evidence type="ECO:0000313" key="2">
    <source>
        <dbReference type="Proteomes" id="UP000032685"/>
    </source>
</evidence>
<dbReference type="KEGG" id="vg:26634444"/>
<dbReference type="OrthoDB" id="22149at10239"/>
<evidence type="ECO:0000313" key="1">
    <source>
        <dbReference type="EMBL" id="AJW61480.1"/>
    </source>
</evidence>
<gene>
    <name evidence="1" type="ORF">1721_116</name>
</gene>
<dbReference type="Proteomes" id="UP000032685">
    <property type="component" value="Segment"/>
</dbReference>
<sequence length="82" mass="8887">MKITHKKEEVTKVDLNALPSGAVFKFPESDTLYVKGIVSESPNVTVNSDRVLTLRLSDGNVTAPSSWCQVVPVSAELLVDNT</sequence>
<dbReference type="RefSeq" id="YP_009208263.1">
    <property type="nucleotide sequence ID" value="NC_028903.1"/>
</dbReference>
<accession>A0A0D5BI81</accession>
<protein>
    <submittedName>
        <fullName evidence="1">Uncharacterized protein</fullName>
    </submittedName>
</protein>
<proteinExistence type="predicted"/>
<dbReference type="GeneID" id="26634444"/>